<dbReference type="InterPro" id="IPR000608">
    <property type="entry name" value="UBC"/>
</dbReference>
<sequence>MLGPVFCADDACALKADPSQLLVIDRSPAAVHTHEPSPQRDYQHSLRRDPSVSEHDYESLMRTGVPPRGTVVVSWIDPNKRDTAHIAESALILIDRPLVLGDIVKKDPQSPLSGAVMGFRQRCDLKPVWPLNSDRRVRDVPIEELESAHDFLYDDMVVYGNWVGAVTNSHDEVTVMLDNNTVVVPEKPQDLQPPSGGLSREREDVGNRIKTVKGNLRRGRWIFGAFNPNVEPVGTVVQSRVLGITVHWLATRPLLANAIPGAFPESVPPDYLDTDVLENVKLYIPQKKAGNRPADWWSDSLRTMQLPRSAYGVSLEMRMKFVNLDEACQKYPGLSRIPRASTMGFDMNVFSVQSTRTEVLVQWQDRTVTVERAMDLIPEQTVDDDHAVWPGEVVCTVEQASRNVASFAFGGDGPDAAYFEPSKVGVVQSVAGADRIARVRWFTKPTVRFYEDDLLPDSHLGELGDAVEEVSLYDIQTTRGLTVHMGDRVVLGESALKQHNFPIAGDDINWFGDVVALDLDGQVTVQLGLMEPVREVKCMPEQLTVIDEGGDMAGDFDGSDSEDGLDDELDEELDEAMIDIDDEVLEQWYEDEEGHRLEHNEESASEDWSTEDDNLDDGDVDESSNKGTPQSEADTPVTDIKDSSNASLHGEIKRPANTPKISKQEPTRDNSKDSQLELAVLAHADTSPSTILPSVSSNSHTASVPNANTDSTTTPEPRTLSFKDITDAPSPFAVLDSEPPSSHYYFSRPAGDASPTRMRRIAKEHKILRNALPDGVYVRSWETRMDLLRILIVGPLDTPYELAPFVVDMHMGASFPNSPPEAFFHSWTGGRGAVNPNLYEDGKICLSLLGTWHSDDKGEAWSPAKSTVLQILVSLLGLVLVREPYYNEAGYQVRIGAPDTRLPSALYSERTYFASRRFITHVLSQQVPGVNDIIRWLYVDRHEGCPRLVDWAVERANAILERSNGDGAVSEEKRDGLHRISRGAAIPLGRWVKEMENWIKGEAKGEGGQT</sequence>
<evidence type="ECO:0000256" key="2">
    <source>
        <dbReference type="ARBA" id="ARBA00022786"/>
    </source>
</evidence>
<dbReference type="SMART" id="SM00212">
    <property type="entry name" value="UBCc"/>
    <property type="match status" value="1"/>
</dbReference>
<dbReference type="AlphaFoldDB" id="A0A6A6P5I2"/>
<dbReference type="PANTHER" id="PTHR46116:SF15">
    <property type="entry name" value="(E3-INDEPENDENT) E2 UBIQUITIN-CONJUGATING ENZYME"/>
    <property type="match status" value="1"/>
</dbReference>
<dbReference type="InterPro" id="IPR016135">
    <property type="entry name" value="UBQ-conjugating_enzyme/RWD"/>
</dbReference>
<dbReference type="Pfam" id="PF23046">
    <property type="entry name" value="tSH3-B_UBE2O"/>
    <property type="match status" value="1"/>
</dbReference>
<feature type="compositionally biased region" description="Acidic residues" evidence="3">
    <location>
        <begin position="557"/>
        <end position="568"/>
    </location>
</feature>
<feature type="region of interest" description="Disordered" evidence="3">
    <location>
        <begin position="592"/>
        <end position="673"/>
    </location>
</feature>
<dbReference type="GO" id="GO:0061631">
    <property type="term" value="F:ubiquitin conjugating enzyme activity"/>
    <property type="evidence" value="ECO:0007669"/>
    <property type="project" value="TreeGrafter"/>
</dbReference>
<feature type="domain" description="UBC core" evidence="4">
    <location>
        <begin position="756"/>
        <end position="920"/>
    </location>
</feature>
<feature type="region of interest" description="Disordered" evidence="3">
    <location>
        <begin position="688"/>
        <end position="724"/>
    </location>
</feature>
<accession>A0A6A6P5I2</accession>
<evidence type="ECO:0000313" key="6">
    <source>
        <dbReference type="Proteomes" id="UP000799766"/>
    </source>
</evidence>
<keyword evidence="6" id="KW-1185">Reference proteome</keyword>
<feature type="compositionally biased region" description="Acidic residues" evidence="3">
    <location>
        <begin position="603"/>
        <end position="622"/>
    </location>
</feature>
<feature type="region of interest" description="Disordered" evidence="3">
    <location>
        <begin position="546"/>
        <end position="568"/>
    </location>
</feature>
<keyword evidence="1" id="KW-0808">Transferase</keyword>
<evidence type="ECO:0000256" key="3">
    <source>
        <dbReference type="SAM" id="MobiDB-lite"/>
    </source>
</evidence>
<feature type="compositionally biased region" description="Basic and acidic residues" evidence="3">
    <location>
        <begin position="32"/>
        <end position="48"/>
    </location>
</feature>
<dbReference type="EMBL" id="MU001677">
    <property type="protein sequence ID" value="KAF2458693.1"/>
    <property type="molecule type" value="Genomic_DNA"/>
</dbReference>
<dbReference type="PANTHER" id="PTHR46116">
    <property type="entry name" value="(E3-INDEPENDENT) E2 UBIQUITIN-CONJUGATING ENZYME"/>
    <property type="match status" value="1"/>
</dbReference>
<feature type="compositionally biased region" description="Polar residues" evidence="3">
    <location>
        <begin position="688"/>
        <end position="716"/>
    </location>
</feature>
<keyword evidence="2" id="KW-0833">Ubl conjugation pathway</keyword>
<evidence type="ECO:0000313" key="5">
    <source>
        <dbReference type="EMBL" id="KAF2458693.1"/>
    </source>
</evidence>
<name>A0A6A6P5I2_9PEZI</name>
<dbReference type="InterPro" id="IPR057735">
    <property type="entry name" value="UBE2O-like_tSH3-B"/>
</dbReference>
<proteinExistence type="predicted"/>
<dbReference type="Proteomes" id="UP000799766">
    <property type="component" value="Unassembled WGS sequence"/>
</dbReference>
<protein>
    <recommendedName>
        <fullName evidence="4">UBC core domain-containing protein</fullName>
    </recommendedName>
</protein>
<evidence type="ECO:0000259" key="4">
    <source>
        <dbReference type="PROSITE" id="PS50127"/>
    </source>
</evidence>
<dbReference type="CDD" id="cd23837">
    <property type="entry name" value="UBCc_UBE2O"/>
    <property type="match status" value="1"/>
</dbReference>
<dbReference type="SUPFAM" id="SSF54495">
    <property type="entry name" value="UBC-like"/>
    <property type="match status" value="1"/>
</dbReference>
<dbReference type="Gene3D" id="3.10.110.10">
    <property type="entry name" value="Ubiquitin Conjugating Enzyme"/>
    <property type="match status" value="1"/>
</dbReference>
<organism evidence="5 6">
    <name type="scientific">Lineolata rhizophorae</name>
    <dbReference type="NCBI Taxonomy" id="578093"/>
    <lineage>
        <taxon>Eukaryota</taxon>
        <taxon>Fungi</taxon>
        <taxon>Dikarya</taxon>
        <taxon>Ascomycota</taxon>
        <taxon>Pezizomycotina</taxon>
        <taxon>Dothideomycetes</taxon>
        <taxon>Dothideomycetes incertae sedis</taxon>
        <taxon>Lineolatales</taxon>
        <taxon>Lineolataceae</taxon>
        <taxon>Lineolata</taxon>
    </lineage>
</organism>
<feature type="compositionally biased region" description="Basic and acidic residues" evidence="3">
    <location>
        <begin position="662"/>
        <end position="673"/>
    </location>
</feature>
<feature type="region of interest" description="Disordered" evidence="3">
    <location>
        <begin position="28"/>
        <end position="48"/>
    </location>
</feature>
<dbReference type="PROSITE" id="PS50127">
    <property type="entry name" value="UBC_2"/>
    <property type="match status" value="1"/>
</dbReference>
<dbReference type="OrthoDB" id="47801at2759"/>
<reference evidence="5" key="1">
    <citation type="journal article" date="2020" name="Stud. Mycol.">
        <title>101 Dothideomycetes genomes: a test case for predicting lifestyles and emergence of pathogens.</title>
        <authorList>
            <person name="Haridas S."/>
            <person name="Albert R."/>
            <person name="Binder M."/>
            <person name="Bloem J."/>
            <person name="Labutti K."/>
            <person name="Salamov A."/>
            <person name="Andreopoulos B."/>
            <person name="Baker S."/>
            <person name="Barry K."/>
            <person name="Bills G."/>
            <person name="Bluhm B."/>
            <person name="Cannon C."/>
            <person name="Castanera R."/>
            <person name="Culley D."/>
            <person name="Daum C."/>
            <person name="Ezra D."/>
            <person name="Gonzalez J."/>
            <person name="Henrissat B."/>
            <person name="Kuo A."/>
            <person name="Liang C."/>
            <person name="Lipzen A."/>
            <person name="Lutzoni F."/>
            <person name="Magnuson J."/>
            <person name="Mondo S."/>
            <person name="Nolan M."/>
            <person name="Ohm R."/>
            <person name="Pangilinan J."/>
            <person name="Park H.-J."/>
            <person name="Ramirez L."/>
            <person name="Alfaro M."/>
            <person name="Sun H."/>
            <person name="Tritt A."/>
            <person name="Yoshinaga Y."/>
            <person name="Zwiers L.-H."/>
            <person name="Turgeon B."/>
            <person name="Goodwin S."/>
            <person name="Spatafora J."/>
            <person name="Crous P."/>
            <person name="Grigoriev I."/>
        </authorList>
    </citation>
    <scope>NUCLEOTIDE SEQUENCE</scope>
    <source>
        <strain evidence="5">ATCC 16933</strain>
    </source>
</reference>
<feature type="compositionally biased region" description="Basic and acidic residues" evidence="3">
    <location>
        <begin position="593"/>
        <end position="602"/>
    </location>
</feature>
<gene>
    <name evidence="5" type="ORF">BDY21DRAFT_283400</name>
</gene>
<dbReference type="Pfam" id="PF00179">
    <property type="entry name" value="UQ_con"/>
    <property type="match status" value="1"/>
</dbReference>
<evidence type="ECO:0000256" key="1">
    <source>
        <dbReference type="ARBA" id="ARBA00022679"/>
    </source>
</evidence>